<dbReference type="AlphaFoldDB" id="A0A2T3ZBT4"/>
<dbReference type="STRING" id="1042311.A0A2T3ZBT4"/>
<dbReference type="GO" id="GO:0004382">
    <property type="term" value="F:GDP phosphatase activity"/>
    <property type="evidence" value="ECO:0007669"/>
    <property type="project" value="UniProtKB-EC"/>
</dbReference>
<evidence type="ECO:0000256" key="1">
    <source>
        <dbReference type="ARBA" id="ARBA00004323"/>
    </source>
</evidence>
<evidence type="ECO:0000256" key="4">
    <source>
        <dbReference type="ARBA" id="ARBA00037742"/>
    </source>
</evidence>
<feature type="region of interest" description="Disordered" evidence="9">
    <location>
        <begin position="80"/>
        <end position="151"/>
    </location>
</feature>
<evidence type="ECO:0000256" key="5">
    <source>
        <dbReference type="ARBA" id="ARBA00038903"/>
    </source>
</evidence>
<feature type="binding site" evidence="7">
    <location>
        <begin position="321"/>
        <end position="325"/>
    </location>
    <ligand>
        <name>ATP</name>
        <dbReference type="ChEBI" id="CHEBI:30616"/>
    </ligand>
</feature>
<keyword evidence="10" id="KW-0812">Transmembrane</keyword>
<evidence type="ECO:0000313" key="11">
    <source>
        <dbReference type="EMBL" id="PTB42268.1"/>
    </source>
</evidence>
<dbReference type="GO" id="GO:0017111">
    <property type="term" value="F:ribonucleoside triphosphate phosphatase activity"/>
    <property type="evidence" value="ECO:0007669"/>
    <property type="project" value="TreeGrafter"/>
</dbReference>
<dbReference type="PANTHER" id="PTHR11782">
    <property type="entry name" value="ADENOSINE/GUANOSINE DIPHOSPHATASE"/>
    <property type="match status" value="1"/>
</dbReference>
<keyword evidence="7" id="KW-0547">Nucleotide-binding</keyword>
<keyword evidence="7" id="KW-0067">ATP-binding</keyword>
<keyword evidence="12" id="KW-1185">Reference proteome</keyword>
<feature type="compositionally biased region" description="Low complexity" evidence="9">
    <location>
        <begin position="87"/>
        <end position="111"/>
    </location>
</feature>
<gene>
    <name evidence="11" type="ORF">M441DRAFT_67806</name>
</gene>
<dbReference type="Pfam" id="PF01150">
    <property type="entry name" value="GDA1_CD39"/>
    <property type="match status" value="1"/>
</dbReference>
<comment type="similarity">
    <text evidence="2 8">Belongs to the GDA1/CD39 NTPase family.</text>
</comment>
<evidence type="ECO:0000256" key="3">
    <source>
        <dbReference type="ARBA" id="ARBA00022801"/>
    </source>
</evidence>
<dbReference type="Gene3D" id="3.30.420.40">
    <property type="match status" value="1"/>
</dbReference>
<evidence type="ECO:0000256" key="7">
    <source>
        <dbReference type="PIRSR" id="PIRSR600407-2"/>
    </source>
</evidence>
<keyword evidence="3 8" id="KW-0378">Hydrolase</keyword>
<dbReference type="EC" id="3.6.1.42" evidence="5"/>
<proteinExistence type="inferred from homology"/>
<feature type="compositionally biased region" description="Polar residues" evidence="9">
    <location>
        <begin position="134"/>
        <end position="145"/>
    </location>
</feature>
<dbReference type="GO" id="GO:0009134">
    <property type="term" value="P:nucleoside diphosphate catabolic process"/>
    <property type="evidence" value="ECO:0007669"/>
    <property type="project" value="TreeGrafter"/>
</dbReference>
<dbReference type="GO" id="GO:0000139">
    <property type="term" value="C:Golgi membrane"/>
    <property type="evidence" value="ECO:0007669"/>
    <property type="project" value="UniProtKB-SubCell"/>
</dbReference>
<feature type="compositionally biased region" description="Polar residues" evidence="9">
    <location>
        <begin position="112"/>
        <end position="124"/>
    </location>
</feature>
<comment type="subcellular location">
    <subcellularLocation>
        <location evidence="1">Golgi apparatus membrane</location>
        <topology evidence="1">Single-pass type II membrane protein</topology>
    </subcellularLocation>
</comment>
<dbReference type="CDD" id="cd24040">
    <property type="entry name" value="ASKHA_NBD_GDA1"/>
    <property type="match status" value="1"/>
</dbReference>
<evidence type="ECO:0000256" key="9">
    <source>
        <dbReference type="SAM" id="MobiDB-lite"/>
    </source>
</evidence>
<dbReference type="Gene3D" id="3.30.420.150">
    <property type="entry name" value="Exopolyphosphatase. Domain 2"/>
    <property type="match status" value="1"/>
</dbReference>
<dbReference type="GO" id="GO:0006487">
    <property type="term" value="P:protein N-linked glycosylation"/>
    <property type="evidence" value="ECO:0007669"/>
    <property type="project" value="TreeGrafter"/>
</dbReference>
<organism evidence="11 12">
    <name type="scientific">Trichoderma asperellum (strain ATCC 204424 / CBS 433.97 / NBRC 101777)</name>
    <dbReference type="NCBI Taxonomy" id="1042311"/>
    <lineage>
        <taxon>Eukaryota</taxon>
        <taxon>Fungi</taxon>
        <taxon>Dikarya</taxon>
        <taxon>Ascomycota</taxon>
        <taxon>Pezizomycotina</taxon>
        <taxon>Sordariomycetes</taxon>
        <taxon>Hypocreomycetidae</taxon>
        <taxon>Hypocreales</taxon>
        <taxon>Hypocreaceae</taxon>
        <taxon>Trichoderma</taxon>
    </lineage>
</organism>
<reference evidence="11 12" key="1">
    <citation type="submission" date="2016-07" db="EMBL/GenBank/DDBJ databases">
        <title>Multiple horizontal gene transfer events from other fungi enriched the ability of initially mycotrophic Trichoderma (Ascomycota) to feed on dead plant biomass.</title>
        <authorList>
            <consortium name="DOE Joint Genome Institute"/>
            <person name="Aerts A."/>
            <person name="Atanasova L."/>
            <person name="Chenthamara K."/>
            <person name="Zhang J."/>
            <person name="Grujic M."/>
            <person name="Henrissat B."/>
            <person name="Kuo A."/>
            <person name="Salamov A."/>
            <person name="Lipzen A."/>
            <person name="Labutti K."/>
            <person name="Barry K."/>
            <person name="Miao Y."/>
            <person name="Rahimi M.J."/>
            <person name="Shen Q."/>
            <person name="Grigoriev I.V."/>
            <person name="Kubicek C.P."/>
            <person name="Druzhinina I.S."/>
        </authorList>
    </citation>
    <scope>NUCLEOTIDE SEQUENCE [LARGE SCALE GENOMIC DNA]</scope>
    <source>
        <strain evidence="11 12">CBS 433.97</strain>
    </source>
</reference>
<evidence type="ECO:0000313" key="12">
    <source>
        <dbReference type="Proteomes" id="UP000240493"/>
    </source>
</evidence>
<feature type="active site" description="Proton acceptor" evidence="6">
    <location>
        <position position="290"/>
    </location>
</feature>
<keyword evidence="10" id="KW-1133">Transmembrane helix</keyword>
<feature type="compositionally biased region" description="Polar residues" evidence="9">
    <location>
        <begin position="1"/>
        <end position="10"/>
    </location>
</feature>
<protein>
    <recommendedName>
        <fullName evidence="5">guanosine-diphosphatase</fullName>
        <ecNumber evidence="5">3.6.1.42</ecNumber>
    </recommendedName>
</protein>
<evidence type="ECO:0000256" key="2">
    <source>
        <dbReference type="ARBA" id="ARBA00009283"/>
    </source>
</evidence>
<dbReference type="InterPro" id="IPR000407">
    <property type="entry name" value="GDA1_CD39_NTPase"/>
</dbReference>
<dbReference type="PANTHER" id="PTHR11782:SF83">
    <property type="entry name" value="GUANOSINE-DIPHOSPHATASE"/>
    <property type="match status" value="1"/>
</dbReference>
<dbReference type="Proteomes" id="UP000240493">
    <property type="component" value="Unassembled WGS sequence"/>
</dbReference>
<name>A0A2T3ZBT4_TRIA4</name>
<dbReference type="OrthoDB" id="6372431at2759"/>
<dbReference type="EMBL" id="KZ679260">
    <property type="protein sequence ID" value="PTB42268.1"/>
    <property type="molecule type" value="Genomic_DNA"/>
</dbReference>
<keyword evidence="10" id="KW-0472">Membrane</keyword>
<comment type="function">
    <text evidence="4">After transfer of sugars to endogenous macromolecular acceptors, the enzyme converts nucleoside diphosphates to nucleoside monophosphates which in turn exit the Golgi lumen in a coupled antiporter reaction, allowing entry of additional nucleotide sugar from the cytosol.</text>
</comment>
<sequence>MRRTSVSLPTKQVAYDPHEKTDRYYPSHRKQGLFASMKDTMLSQSQKSRWLKTGTLVLILFCLFYWLSPTGVEVYNKSPLGSEEGSVSKAPASAPASAPAAPVANVPASNKDITSNKDVASNKDTAAAGHGAPNSGQSPTDSTYGTDKCSRSYSKDKPIVQYVLMIDAGSTGSRIHVYKFNNCGPIPELEKEEFKMTEKSVGGLSAFKNDPVGAAKSLDALMAVAMEHVPDSLKKCSPVAVKATAGLRLIGKELADAILVEVRRHLEQDYPFPVVSAEQNGVAIMDGSDEGVYAWITTNYLLGKIGGPDKSETAAVFDLGGGSTQIVFEPTFKGAPGGGMPEKLAPGDHKYELDFGGHKFDLYQHSHLGYGLMSARKALHSFLVDDLAKSKKDDQTWMSSPIVHPCIAPGTTKQIDVEVNGGEAQTFNFTGPSSPAPAQCRNLAEKILKKEADCKLAPCSFNGVHQPALSKTFAKEDVYIFSYFYDRTKPLGMPDSFTLREMHDLTDKVCAGKDSWDVFSSVPGALEELADRPEHCLDLNFMMALLHTGYEMPIDREVKIAKKIKGNELGWCLGASLPLLAPGSGWECKVKEVL</sequence>
<evidence type="ECO:0000256" key="8">
    <source>
        <dbReference type="RuleBase" id="RU003833"/>
    </source>
</evidence>
<feature type="transmembrane region" description="Helical" evidence="10">
    <location>
        <begin position="50"/>
        <end position="68"/>
    </location>
</feature>
<feature type="compositionally biased region" description="Basic and acidic residues" evidence="9">
    <location>
        <begin position="16"/>
        <end position="25"/>
    </location>
</feature>
<feature type="region of interest" description="Disordered" evidence="9">
    <location>
        <begin position="1"/>
        <end position="26"/>
    </location>
</feature>
<accession>A0A2T3ZBT4</accession>
<evidence type="ECO:0000256" key="6">
    <source>
        <dbReference type="PIRSR" id="PIRSR600407-1"/>
    </source>
</evidence>
<dbReference type="PROSITE" id="PS01238">
    <property type="entry name" value="GDA1_CD39_NTPASE"/>
    <property type="match status" value="1"/>
</dbReference>
<evidence type="ECO:0000256" key="10">
    <source>
        <dbReference type="SAM" id="Phobius"/>
    </source>
</evidence>
<dbReference type="GO" id="GO:0005524">
    <property type="term" value="F:ATP binding"/>
    <property type="evidence" value="ECO:0007669"/>
    <property type="project" value="UniProtKB-KW"/>
</dbReference>
<dbReference type="GO" id="GO:0045134">
    <property type="term" value="F:UDP phosphatase activity"/>
    <property type="evidence" value="ECO:0007669"/>
    <property type="project" value="TreeGrafter"/>
</dbReference>